<dbReference type="EMBL" id="CATNWA010017776">
    <property type="protein sequence ID" value="CAI9603027.1"/>
    <property type="molecule type" value="Genomic_DNA"/>
</dbReference>
<protein>
    <submittedName>
        <fullName evidence="1">Uncharacterized protein</fullName>
    </submittedName>
</protein>
<organism evidence="1 2">
    <name type="scientific">Staurois parvus</name>
    <dbReference type="NCBI Taxonomy" id="386267"/>
    <lineage>
        <taxon>Eukaryota</taxon>
        <taxon>Metazoa</taxon>
        <taxon>Chordata</taxon>
        <taxon>Craniata</taxon>
        <taxon>Vertebrata</taxon>
        <taxon>Euteleostomi</taxon>
        <taxon>Amphibia</taxon>
        <taxon>Batrachia</taxon>
        <taxon>Anura</taxon>
        <taxon>Neobatrachia</taxon>
        <taxon>Ranoidea</taxon>
        <taxon>Ranidae</taxon>
        <taxon>Staurois</taxon>
    </lineage>
</organism>
<proteinExistence type="predicted"/>
<comment type="caution">
    <text evidence="1">The sequence shown here is derived from an EMBL/GenBank/DDBJ whole genome shotgun (WGS) entry which is preliminary data.</text>
</comment>
<sequence>MADNSVSAYMEQRVVMTFLLNEGIKPADIYRRLQSQYVIHLNDVNISKMVVRPSVEIPGMVVPSPQQSFLILDNPGVIATCLDP</sequence>
<evidence type="ECO:0000313" key="2">
    <source>
        <dbReference type="Proteomes" id="UP001162483"/>
    </source>
</evidence>
<dbReference type="Proteomes" id="UP001162483">
    <property type="component" value="Unassembled WGS sequence"/>
</dbReference>
<accession>A0ABN9G148</accession>
<keyword evidence="2" id="KW-1185">Reference proteome</keyword>
<reference evidence="1" key="1">
    <citation type="submission" date="2023-05" db="EMBL/GenBank/DDBJ databases">
        <authorList>
            <person name="Stuckert A."/>
        </authorList>
    </citation>
    <scope>NUCLEOTIDE SEQUENCE</scope>
</reference>
<evidence type="ECO:0000313" key="1">
    <source>
        <dbReference type="EMBL" id="CAI9603027.1"/>
    </source>
</evidence>
<name>A0ABN9G148_9NEOB</name>
<gene>
    <name evidence="1" type="ORF">SPARVUS_LOCUS13248645</name>
</gene>